<feature type="region of interest" description="Disordered" evidence="1">
    <location>
        <begin position="195"/>
        <end position="232"/>
    </location>
</feature>
<dbReference type="PANTHER" id="PTHR10552">
    <property type="entry name" value="U2 SMALL NUCLEAR RIBONUCLEOPROTEIN A"/>
    <property type="match status" value="1"/>
</dbReference>
<dbReference type="Gene3D" id="3.80.10.10">
    <property type="entry name" value="Ribonuclease Inhibitor"/>
    <property type="match status" value="1"/>
</dbReference>
<name>S9VW35_9TRYP</name>
<dbReference type="VEuPathDB" id="TriTrypDB:ADEAN_000389800"/>
<dbReference type="GO" id="GO:0030620">
    <property type="term" value="F:U2 snRNA binding"/>
    <property type="evidence" value="ECO:0007669"/>
    <property type="project" value="InterPro"/>
</dbReference>
<dbReference type="PANTHER" id="PTHR10552:SF10">
    <property type="entry name" value="U2 SMALL NUCLEAR RIBONUCLEOPROTEIN 40K"/>
    <property type="match status" value="1"/>
</dbReference>
<sequence length="273" mass="31743">MRLTTDHIRQAPQFTNTMLQREIDLRGMRISSLDENVLVRLDNSFDVINLTSNALVTLDYFPAENDASPFVTGKGLMSRIETVIVHRNQLRRVSVQTCVLRLPSVKQFLADDNNFRSLEDIVFLRHWPRLEVVSLEQNPLCANSGSTDLSKLRAFIAFLCPKVKLINYERVTKQDLELRDQHRVEFNALVDLRSKDTPATTEKGEKQRKRGRHNRKDVSPEKRQKNDISVSKEDFQSRLEYIEKRMEDANISTEEFDALEKEMSYIIEQQSSN</sequence>
<dbReference type="GO" id="GO:0000398">
    <property type="term" value="P:mRNA splicing, via spliceosome"/>
    <property type="evidence" value="ECO:0007669"/>
    <property type="project" value="InterPro"/>
</dbReference>
<reference evidence="2 3" key="1">
    <citation type="submission" date="2020-08" db="EMBL/GenBank/DDBJ databases">
        <authorList>
            <person name="Newling K."/>
            <person name="Davey J."/>
            <person name="Forrester S."/>
        </authorList>
    </citation>
    <scope>NUCLEOTIDE SEQUENCE [LARGE SCALE GENOMIC DNA]</scope>
    <source>
        <strain evidence="3">Crithidia deanei Carvalho (ATCC PRA-265)</strain>
    </source>
</reference>
<protein>
    <submittedName>
        <fullName evidence="2">Leucine-rich repeat, putative</fullName>
    </submittedName>
</protein>
<feature type="compositionally biased region" description="Basic and acidic residues" evidence="1">
    <location>
        <begin position="216"/>
        <end position="232"/>
    </location>
</feature>
<evidence type="ECO:0000256" key="1">
    <source>
        <dbReference type="SAM" id="MobiDB-lite"/>
    </source>
</evidence>
<dbReference type="AlphaFoldDB" id="S9VW35"/>
<dbReference type="EMBL" id="LR877150">
    <property type="protein sequence ID" value="CAD2216436.1"/>
    <property type="molecule type" value="Genomic_DNA"/>
</dbReference>
<organism evidence="2 3">
    <name type="scientific">Angomonas deanei</name>
    <dbReference type="NCBI Taxonomy" id="59799"/>
    <lineage>
        <taxon>Eukaryota</taxon>
        <taxon>Discoba</taxon>
        <taxon>Euglenozoa</taxon>
        <taxon>Kinetoplastea</taxon>
        <taxon>Metakinetoplastina</taxon>
        <taxon>Trypanosomatida</taxon>
        <taxon>Trypanosomatidae</taxon>
        <taxon>Strigomonadinae</taxon>
        <taxon>Angomonas</taxon>
    </lineage>
</organism>
<gene>
    <name evidence="2" type="ORF">ADEAN_000389800</name>
</gene>
<dbReference type="OrthoDB" id="276734at2759"/>
<accession>S9VW35</accession>
<dbReference type="InterPro" id="IPR032675">
    <property type="entry name" value="LRR_dom_sf"/>
</dbReference>
<dbReference type="InterPro" id="IPR044640">
    <property type="entry name" value="RU2A"/>
</dbReference>
<dbReference type="Pfam" id="PF14580">
    <property type="entry name" value="LRR_9"/>
    <property type="match status" value="1"/>
</dbReference>
<dbReference type="Proteomes" id="UP000515908">
    <property type="component" value="Chromosome 06"/>
</dbReference>
<evidence type="ECO:0000313" key="3">
    <source>
        <dbReference type="Proteomes" id="UP000515908"/>
    </source>
</evidence>
<proteinExistence type="predicted"/>
<evidence type="ECO:0000313" key="2">
    <source>
        <dbReference type="EMBL" id="CAD2216436.1"/>
    </source>
</evidence>
<feature type="compositionally biased region" description="Basic residues" evidence="1">
    <location>
        <begin position="206"/>
        <end position="215"/>
    </location>
</feature>
<dbReference type="SUPFAM" id="SSF52058">
    <property type="entry name" value="L domain-like"/>
    <property type="match status" value="1"/>
</dbReference>
<keyword evidence="3" id="KW-1185">Reference proteome</keyword>